<name>A0A347SRP9_9LACO</name>
<evidence type="ECO:0000256" key="5">
    <source>
        <dbReference type="ARBA" id="ARBA00022989"/>
    </source>
</evidence>
<dbReference type="GO" id="GO:0005886">
    <property type="term" value="C:plasma membrane"/>
    <property type="evidence" value="ECO:0007669"/>
    <property type="project" value="UniProtKB-SubCell"/>
</dbReference>
<comment type="subcellular location">
    <subcellularLocation>
        <location evidence="1">Cell membrane</location>
        <topology evidence="1">Multi-pass membrane protein</topology>
    </subcellularLocation>
</comment>
<dbReference type="RefSeq" id="WP_118908354.1">
    <property type="nucleotide sequence ID" value="NZ_CP031513.1"/>
</dbReference>
<dbReference type="AlphaFoldDB" id="A0A347SRP9"/>
<keyword evidence="4" id="KW-0812">Transmembrane</keyword>
<keyword evidence="3" id="KW-1003">Cell membrane</keyword>
<dbReference type="InterPro" id="IPR049177">
    <property type="entry name" value="MgtC_SapB_SrpB_YhiD_N"/>
</dbReference>
<evidence type="ECO:0000256" key="2">
    <source>
        <dbReference type="ARBA" id="ARBA00009298"/>
    </source>
</evidence>
<organism evidence="7 8">
    <name type="scientific">Bombilactobacillus bombi</name>
    <dbReference type="NCBI Taxonomy" id="1303590"/>
    <lineage>
        <taxon>Bacteria</taxon>
        <taxon>Bacillati</taxon>
        <taxon>Bacillota</taxon>
        <taxon>Bacilli</taxon>
        <taxon>Lactobacillales</taxon>
        <taxon>Lactobacillaceae</taxon>
        <taxon>Bombilactobacillus</taxon>
    </lineage>
</organism>
<sequence length="240" mass="26491">MFYQLSLSQIIVRLILTIICSGAIGYNRAQKNQPAGFRTHILVGLGACIIALMQINIGYHTLHHALEYHQYMRIFQIDSSRLVAQVVSGIGFLGAGAILVRNDSVHGLNTAASVWIVSGVGLNIGMGFYEIGICGTIAVLVVLTLFQHLFAFPSSKTLQLTYQQKDTTRTFIEHYFNNQQIAIKDIDYNLDNNANAAQVCSSTYILEIPEQLSVIQIIDDLAANPNILSIKTINQKNIAH</sequence>
<dbReference type="InterPro" id="IPR003416">
    <property type="entry name" value="MgtC/SapB/SrpB/YhiD_fam"/>
</dbReference>
<dbReference type="Pfam" id="PF02308">
    <property type="entry name" value="MgtC"/>
    <property type="match status" value="1"/>
</dbReference>
<comment type="caution">
    <text evidence="7">The sequence shown here is derived from an EMBL/GenBank/DDBJ whole genome shotgun (WGS) entry which is preliminary data.</text>
</comment>
<dbReference type="KEGG" id="lbm:DS830_04155"/>
<keyword evidence="5" id="KW-1133">Transmembrane helix</keyword>
<evidence type="ECO:0000256" key="1">
    <source>
        <dbReference type="ARBA" id="ARBA00004651"/>
    </source>
</evidence>
<gene>
    <name evidence="7" type="ORF">DS832_03745</name>
</gene>
<keyword evidence="6" id="KW-0472">Membrane</keyword>
<evidence type="ECO:0000313" key="8">
    <source>
        <dbReference type="Proteomes" id="UP000284822"/>
    </source>
</evidence>
<evidence type="ECO:0000313" key="7">
    <source>
        <dbReference type="EMBL" id="RHW47273.1"/>
    </source>
</evidence>
<dbReference type="Proteomes" id="UP000284822">
    <property type="component" value="Unassembled WGS sequence"/>
</dbReference>
<evidence type="ECO:0000256" key="4">
    <source>
        <dbReference type="ARBA" id="ARBA00022692"/>
    </source>
</evidence>
<dbReference type="PANTHER" id="PTHR33778">
    <property type="entry name" value="PROTEIN MGTC"/>
    <property type="match status" value="1"/>
</dbReference>
<evidence type="ECO:0000256" key="6">
    <source>
        <dbReference type="ARBA" id="ARBA00023136"/>
    </source>
</evidence>
<protein>
    <submittedName>
        <fullName evidence="7">MgtC/SapB family protein</fullName>
    </submittedName>
</protein>
<proteinExistence type="inferred from homology"/>
<dbReference type="PRINTS" id="PR01837">
    <property type="entry name" value="MGTCSAPBPROT"/>
</dbReference>
<dbReference type="PANTHER" id="PTHR33778:SF1">
    <property type="entry name" value="MAGNESIUM TRANSPORTER YHID-RELATED"/>
    <property type="match status" value="1"/>
</dbReference>
<dbReference type="EMBL" id="QOCS01000008">
    <property type="protein sequence ID" value="RHW47273.1"/>
    <property type="molecule type" value="Genomic_DNA"/>
</dbReference>
<reference evidence="7 8" key="1">
    <citation type="submission" date="2018-07" db="EMBL/GenBank/DDBJ databases">
        <title>Genome sequences of six Lactobacillus spp. isolated from bumble bee guts.</title>
        <authorList>
            <person name="Motta E.V.S."/>
            <person name="Moran N.A."/>
        </authorList>
    </citation>
    <scope>NUCLEOTIDE SEQUENCE [LARGE SCALE GENOMIC DNA]</scope>
    <source>
        <strain evidence="7 8">LV-8.1</strain>
    </source>
</reference>
<evidence type="ECO:0000256" key="3">
    <source>
        <dbReference type="ARBA" id="ARBA00022475"/>
    </source>
</evidence>
<comment type="similarity">
    <text evidence="2">Belongs to the MgtC/SapB family.</text>
</comment>
<accession>A0A347SRP9</accession>